<protein>
    <recommendedName>
        <fullName evidence="3">DUF86 domain-containing protein</fullName>
    </recommendedName>
</protein>
<gene>
    <name evidence="1" type="ORF">DFR87_03435</name>
</gene>
<dbReference type="Proteomes" id="UP000247586">
    <property type="component" value="Chromosome"/>
</dbReference>
<name>A0A2U9ISI0_9CREN</name>
<proteinExistence type="predicted"/>
<reference evidence="2" key="2">
    <citation type="submission" date="2020-03" db="EMBL/GenBank/DDBJ databases">
        <title>Complete Genome Sequences of Extremely Thermoacidophilic, Metal-Mobilizing Type-Strain Members of the Archaeal Family Sulfolobaceae: Acidianus brierleyi DSM-1651T, Acidianus sulfidivorans DSM-18786T, Metallosphaera hakonensis DSM-7519T, and Metallosphaera prunae DSM-10039T.</title>
        <authorList>
            <person name="Counts J.A."/>
            <person name="Kelly R.M."/>
        </authorList>
    </citation>
    <scope>NUCLEOTIDE SEQUENCE [LARGE SCALE GENOMIC DNA]</scope>
    <source>
        <strain evidence="2">HO1-1</strain>
    </source>
</reference>
<evidence type="ECO:0000313" key="2">
    <source>
        <dbReference type="Proteomes" id="UP000247586"/>
    </source>
</evidence>
<dbReference type="AlphaFoldDB" id="A0A2U9ISI0"/>
<dbReference type="RefSeq" id="WP_054836729.1">
    <property type="nucleotide sequence ID" value="NZ_BBBA01000009.1"/>
</dbReference>
<evidence type="ECO:0008006" key="3">
    <source>
        <dbReference type="Google" id="ProtNLM"/>
    </source>
</evidence>
<organism evidence="1 2">
    <name type="scientific">Metallosphaera hakonensis JCM 8857 = DSM 7519</name>
    <dbReference type="NCBI Taxonomy" id="1293036"/>
    <lineage>
        <taxon>Archaea</taxon>
        <taxon>Thermoproteota</taxon>
        <taxon>Thermoprotei</taxon>
        <taxon>Sulfolobales</taxon>
        <taxon>Sulfolobaceae</taxon>
        <taxon>Metallosphaera</taxon>
    </lineage>
</organism>
<dbReference type="EMBL" id="CP029287">
    <property type="protein sequence ID" value="AWR98903.1"/>
    <property type="molecule type" value="Genomic_DNA"/>
</dbReference>
<dbReference type="STRING" id="1293036.GCA_001315825_01696"/>
<reference evidence="2" key="3">
    <citation type="submission" date="2020-03" db="EMBL/GenBank/DDBJ databases">
        <title>Sequencing and Assembly of Multiple Reported Metal-Biooxidizing Members of the Extremely Thermoacidophilic Archaeal Family Sulfolobaceae.</title>
        <authorList>
            <person name="Counts J.A."/>
            <person name="Kelly R.M."/>
        </authorList>
    </citation>
    <scope>NUCLEOTIDE SEQUENCE [LARGE SCALE GENOMIC DNA]</scope>
    <source>
        <strain evidence="2">HO1-1</strain>
    </source>
</reference>
<evidence type="ECO:0000313" key="1">
    <source>
        <dbReference type="EMBL" id="AWR98903.1"/>
    </source>
</evidence>
<dbReference type="GeneID" id="36834363"/>
<sequence>MEFREYYSILENASRLTMEDYMANENIRKQVRHAIGQMLRILFEVGRSLVDGDGDELMWNLMKKGYLQAPLVQEILDVITLYKSGSDEMIYVSLVRIMEDIEEAYLMLKGFASRKIS</sequence>
<accession>A0A2U9ISI0</accession>
<keyword evidence="2" id="KW-1185">Reference proteome</keyword>
<reference evidence="1 2" key="1">
    <citation type="submission" date="2018-05" db="EMBL/GenBank/DDBJ databases">
        <title>Complete Genome Sequences of Extremely Thermoacidophilic, Metal-Mobilizing Type-Strain Members of the Archaeal Family Sulfolobaceae: Acidianus brierleyi DSM-1651T, Acidianus sulfidivorans DSM-18786T, Metallosphaera hakonensis DSM-7519T, and Metallosphaera prunae DSM-10039T.</title>
        <authorList>
            <person name="Counts J.A."/>
            <person name="Kelly R.M."/>
        </authorList>
    </citation>
    <scope>NUCLEOTIDE SEQUENCE [LARGE SCALE GENOMIC DNA]</scope>
    <source>
        <strain evidence="1 2">HO1-1</strain>
    </source>
</reference>
<dbReference type="KEGG" id="mhk:DFR87_03435"/>
<dbReference type="OrthoDB" id="34556at2157"/>